<dbReference type="Proteomes" id="UP000280350">
    <property type="component" value="Unassembled WGS sequence"/>
</dbReference>
<evidence type="ECO:0000313" key="1">
    <source>
        <dbReference type="EMBL" id="RML76144.1"/>
    </source>
</evidence>
<sequence length="144" mass="16059">MRNKPNDVRVSRELLERVKDDLLRGNGVSRSCLALELNSLLSRPADQQGEPFFYALCGPDGKPYYDDYCVADEAHHLECEEDGVTVVPLYLHAQPATAKVVLPERLDLPHRDEFESADQHAAAVGEAKTWNACLDEVAKLNTPQ</sequence>
<evidence type="ECO:0000313" key="2">
    <source>
        <dbReference type="Proteomes" id="UP000280350"/>
    </source>
</evidence>
<name>A0AAX1VNY1_PSEAJ</name>
<accession>A0AAX1VNY1</accession>
<reference evidence="1 2" key="1">
    <citation type="submission" date="2018-08" db="EMBL/GenBank/DDBJ databases">
        <title>Recombination of ecologically and evolutionarily significant loci maintains genetic cohesion in the Pseudomonas syringae species complex.</title>
        <authorList>
            <person name="Dillon M."/>
            <person name="Thakur S."/>
            <person name="Almeida R.N.D."/>
            <person name="Weir B.S."/>
            <person name="Guttman D.S."/>
        </authorList>
    </citation>
    <scope>NUCLEOTIDE SEQUENCE [LARGE SCALE GENOMIC DNA]</scope>
    <source>
        <strain evidence="1 2">ICMP 2851</strain>
    </source>
</reference>
<proteinExistence type="predicted"/>
<comment type="caution">
    <text evidence="1">The sequence shown here is derived from an EMBL/GenBank/DDBJ whole genome shotgun (WGS) entry which is preliminary data.</text>
</comment>
<gene>
    <name evidence="1" type="ORF">ALQ89_00505</name>
</gene>
<organism evidence="1 2">
    <name type="scientific">Pseudomonas amygdali pv. tabaci</name>
    <name type="common">Pseudomonas syringae pv. tabaci</name>
    <dbReference type="NCBI Taxonomy" id="322"/>
    <lineage>
        <taxon>Bacteria</taxon>
        <taxon>Pseudomonadati</taxon>
        <taxon>Pseudomonadota</taxon>
        <taxon>Gammaproteobacteria</taxon>
        <taxon>Pseudomonadales</taxon>
        <taxon>Pseudomonadaceae</taxon>
        <taxon>Pseudomonas</taxon>
        <taxon>Pseudomonas amygdali</taxon>
    </lineage>
</organism>
<dbReference type="AlphaFoldDB" id="A0AAX1VNY1"/>
<dbReference type="RefSeq" id="WP_016980854.1">
    <property type="nucleotide sequence ID" value="NZ_AP024464.1"/>
</dbReference>
<dbReference type="EMBL" id="RBNX01000217">
    <property type="protein sequence ID" value="RML76144.1"/>
    <property type="molecule type" value="Genomic_DNA"/>
</dbReference>
<protein>
    <submittedName>
        <fullName evidence="1">Uncharacterized protein</fullName>
    </submittedName>
</protein>